<name>A0A844ZF92_9SPHN</name>
<keyword evidence="3" id="KW-1185">Reference proteome</keyword>
<dbReference type="Proteomes" id="UP000433104">
    <property type="component" value="Unassembled WGS sequence"/>
</dbReference>
<gene>
    <name evidence="2" type="ORF">GRI38_07145</name>
</gene>
<comment type="caution">
    <text evidence="2">The sequence shown here is derived from an EMBL/GenBank/DDBJ whole genome shotgun (WGS) entry which is preliminary data.</text>
</comment>
<dbReference type="Gene3D" id="3.40.50.2000">
    <property type="entry name" value="Glycogen Phosphorylase B"/>
    <property type="match status" value="2"/>
</dbReference>
<reference evidence="2 3" key="1">
    <citation type="submission" date="2019-12" db="EMBL/GenBank/DDBJ databases">
        <title>Genomic-based taxomic classification of the family Erythrobacteraceae.</title>
        <authorList>
            <person name="Xu L."/>
        </authorList>
    </citation>
    <scope>NUCLEOTIDE SEQUENCE [LARGE SCALE GENOMIC DNA]</scope>
    <source>
        <strain evidence="2 3">MCCC 1A09962</strain>
    </source>
</reference>
<dbReference type="PANTHER" id="PTHR45947:SF3">
    <property type="entry name" value="SULFOQUINOVOSYL TRANSFERASE SQD2"/>
    <property type="match status" value="1"/>
</dbReference>
<dbReference type="OrthoDB" id="9790710at2"/>
<dbReference type="PANTHER" id="PTHR45947">
    <property type="entry name" value="SULFOQUINOVOSYL TRANSFERASE SQD2"/>
    <property type="match status" value="1"/>
</dbReference>
<dbReference type="SUPFAM" id="SSF53756">
    <property type="entry name" value="UDP-Glycosyltransferase/glycogen phosphorylase"/>
    <property type="match status" value="1"/>
</dbReference>
<keyword evidence="2" id="KW-0808">Transferase</keyword>
<dbReference type="EMBL" id="WTYW01000001">
    <property type="protein sequence ID" value="MXO85806.1"/>
    <property type="molecule type" value="Genomic_DNA"/>
</dbReference>
<evidence type="ECO:0000259" key="1">
    <source>
        <dbReference type="Pfam" id="PF13579"/>
    </source>
</evidence>
<dbReference type="GO" id="GO:0016757">
    <property type="term" value="F:glycosyltransferase activity"/>
    <property type="evidence" value="ECO:0007669"/>
    <property type="project" value="UniProtKB-ARBA"/>
</dbReference>
<feature type="domain" description="Glycosyltransferase subfamily 4-like N-terminal" evidence="1">
    <location>
        <begin position="20"/>
        <end position="176"/>
    </location>
</feature>
<evidence type="ECO:0000313" key="2">
    <source>
        <dbReference type="EMBL" id="MXO85806.1"/>
    </source>
</evidence>
<dbReference type="InterPro" id="IPR050194">
    <property type="entry name" value="Glycosyltransferase_grp1"/>
</dbReference>
<dbReference type="Pfam" id="PF13579">
    <property type="entry name" value="Glyco_trans_4_4"/>
    <property type="match status" value="1"/>
</dbReference>
<organism evidence="2 3">
    <name type="scientific">Parapontixanthobacter aurantiacus</name>
    <dbReference type="NCBI Taxonomy" id="1463599"/>
    <lineage>
        <taxon>Bacteria</taxon>
        <taxon>Pseudomonadati</taxon>
        <taxon>Pseudomonadota</taxon>
        <taxon>Alphaproteobacteria</taxon>
        <taxon>Sphingomonadales</taxon>
        <taxon>Erythrobacteraceae</taxon>
        <taxon>Parapontixanthobacter</taxon>
    </lineage>
</organism>
<dbReference type="InterPro" id="IPR028098">
    <property type="entry name" value="Glyco_trans_4-like_N"/>
</dbReference>
<proteinExistence type="predicted"/>
<evidence type="ECO:0000313" key="3">
    <source>
        <dbReference type="Proteomes" id="UP000433104"/>
    </source>
</evidence>
<dbReference type="Pfam" id="PF13692">
    <property type="entry name" value="Glyco_trans_1_4"/>
    <property type="match status" value="1"/>
</dbReference>
<accession>A0A844ZF92</accession>
<dbReference type="RefSeq" id="WP_160682162.1">
    <property type="nucleotide sequence ID" value="NZ_WTYW01000001.1"/>
</dbReference>
<protein>
    <submittedName>
        <fullName evidence="2">Glycosyltransferase</fullName>
    </submittedName>
</protein>
<dbReference type="AlphaFoldDB" id="A0A844ZF92"/>
<sequence length="375" mass="40196">MRLAGKRIALLSSWLSPRNGGVWTAVLAQAAMLRSAGATPVLVGLADLAGRDDEACDFECLRVPVIGPESIGFAPRLTRVLHEANFDLLHLHGIWHYPSLAAAKWAEETGKPYLVSPHGMLDPWIVRRNRWKKHLGELAFERRSWAAANAFHALTEKEAEDIGLHALDKPRCVIPNASPPANAGVGPMPLPTLLYLGRLHAKKNLAALIDGWAKAVKLGNLPKGAQLVIAGWGTDGETDALEKAIAGNASIRFVGTVEGAAKRDLLATSRAVILPSLSEGLPMVVLEAWAAGRPVLMSRHCHLPQGFATGAAVDCGTEPADIGRALTAAFGWEEQEWQERGEAALALARGEFAAETVQEEWVEVYRTLLGGGAQS</sequence>